<accession>A0A9P4N3L6</accession>
<dbReference type="OrthoDB" id="10503740at2759"/>
<comment type="caution">
    <text evidence="1">The sequence shown here is derived from an EMBL/GenBank/DDBJ whole genome shotgun (WGS) entry which is preliminary data.</text>
</comment>
<evidence type="ECO:0000313" key="2">
    <source>
        <dbReference type="Proteomes" id="UP000800093"/>
    </source>
</evidence>
<reference evidence="2" key="1">
    <citation type="journal article" date="2020" name="Stud. Mycol.">
        <title>101 Dothideomycetes genomes: A test case for predicting lifestyles and emergence of pathogens.</title>
        <authorList>
            <person name="Haridas S."/>
            <person name="Albert R."/>
            <person name="Binder M."/>
            <person name="Bloem J."/>
            <person name="LaButti K."/>
            <person name="Salamov A."/>
            <person name="Andreopoulos B."/>
            <person name="Baker S."/>
            <person name="Barry K."/>
            <person name="Bills G."/>
            <person name="Bluhm B."/>
            <person name="Cannon C."/>
            <person name="Castanera R."/>
            <person name="Culley D."/>
            <person name="Daum C."/>
            <person name="Ezra D."/>
            <person name="Gonzalez J."/>
            <person name="Henrissat B."/>
            <person name="Kuo A."/>
            <person name="Liang C."/>
            <person name="Lipzen A."/>
            <person name="Lutzoni F."/>
            <person name="Magnuson J."/>
            <person name="Mondo S."/>
            <person name="Nolan M."/>
            <person name="Ohm R."/>
            <person name="Pangilinan J."/>
            <person name="Park H.-J."/>
            <person name="Ramirez L."/>
            <person name="Alfaro M."/>
            <person name="Sun H."/>
            <person name="Tritt A."/>
            <person name="Yoshinaga Y."/>
            <person name="Zwiers L.-H."/>
            <person name="Turgeon B."/>
            <person name="Goodwin S."/>
            <person name="Spatafora J."/>
            <person name="Crous P."/>
            <person name="Grigoriev I."/>
        </authorList>
    </citation>
    <scope>NUCLEOTIDE SEQUENCE [LARGE SCALE GENOMIC DNA]</scope>
    <source>
        <strain evidence="2">CBS 304.66</strain>
    </source>
</reference>
<keyword evidence="2" id="KW-1185">Reference proteome</keyword>
<proteinExistence type="predicted"/>
<sequence>MAPLSFAIHHLLSWDAPTNFPHIIEKHHHPSCVNTPDLRLCDSICTLLYNVMLTSPGSLEALLDRKNVLDFKLVLHGYRDRYGSSKFFVWRRGDWVISGFYRHPSSPSTSCLGTAHPRPYTLITKSQIKSDGSWEAIWGAEQACGMNDSMAPWTANFVEEERDRRRKDEQQVKREARDVSWKAANVLFLEGLWDVRPNDVEVLVVRVGMFSGGREVIEEMPRRDSGMDLSMGVGGGE</sequence>
<name>A0A9P4N3L6_9PLEO</name>
<dbReference type="EMBL" id="ML986622">
    <property type="protein sequence ID" value="KAF2263698.1"/>
    <property type="molecule type" value="Genomic_DNA"/>
</dbReference>
<evidence type="ECO:0000313" key="1">
    <source>
        <dbReference type="EMBL" id="KAF2263698.1"/>
    </source>
</evidence>
<organism evidence="1 2">
    <name type="scientific">Lojkania enalia</name>
    <dbReference type="NCBI Taxonomy" id="147567"/>
    <lineage>
        <taxon>Eukaryota</taxon>
        <taxon>Fungi</taxon>
        <taxon>Dikarya</taxon>
        <taxon>Ascomycota</taxon>
        <taxon>Pezizomycotina</taxon>
        <taxon>Dothideomycetes</taxon>
        <taxon>Pleosporomycetidae</taxon>
        <taxon>Pleosporales</taxon>
        <taxon>Pleosporales incertae sedis</taxon>
        <taxon>Lojkania</taxon>
    </lineage>
</organism>
<protein>
    <submittedName>
        <fullName evidence="1">Uncharacterized protein</fullName>
    </submittedName>
</protein>
<dbReference type="Proteomes" id="UP000800093">
    <property type="component" value="Unassembled WGS sequence"/>
</dbReference>
<gene>
    <name evidence="1" type="ORF">CC78DRAFT_581077</name>
</gene>
<dbReference type="AlphaFoldDB" id="A0A9P4N3L6"/>